<evidence type="ECO:0000313" key="3">
    <source>
        <dbReference type="EMBL" id="OCB71523.1"/>
    </source>
</evidence>
<keyword evidence="6" id="KW-1185">Reference proteome</keyword>
<evidence type="ECO:0000313" key="2">
    <source>
        <dbReference type="EMBL" id="GEL10552.1"/>
    </source>
</evidence>
<keyword evidence="1" id="KW-0472">Membrane</keyword>
<dbReference type="Proteomes" id="UP000182367">
    <property type="component" value="Unassembled WGS sequence"/>
</dbReference>
<evidence type="ECO:0000313" key="4">
    <source>
        <dbReference type="EMBL" id="SDI63563.1"/>
    </source>
</evidence>
<dbReference type="EMBL" id="BJVF01000001">
    <property type="protein sequence ID" value="GEL10552.1"/>
    <property type="molecule type" value="Genomic_DNA"/>
</dbReference>
<reference evidence="4 6" key="3">
    <citation type="submission" date="2016-10" db="EMBL/GenBank/DDBJ databases">
        <authorList>
            <person name="Varghese N."/>
            <person name="Submissions S."/>
        </authorList>
    </citation>
    <scope>NUCLEOTIDE SEQUENCE [LARGE SCALE GENOMIC DNA]</scope>
    <source>
        <strain evidence="4 6">Gm-149</strain>
    </source>
</reference>
<feature type="transmembrane region" description="Helical" evidence="1">
    <location>
        <begin position="92"/>
        <end position="112"/>
    </location>
</feature>
<sequence>MLTTPNSNLALNGAVIYLSIGLFINSITINLLLNKFFKLYAMSGNLYMIVYISYGVLIYYINHWYFKRDNLYLKIEKRFITESKKQKALGNIFVFVFVVGSVVFFMLTGYLVNKYWGGFK</sequence>
<comment type="caution">
    <text evidence="3">The sequence shown here is derived from an EMBL/GenBank/DDBJ whole genome shotgun (WGS) entry which is preliminary data.</text>
</comment>
<evidence type="ECO:0000313" key="5">
    <source>
        <dbReference type="Proteomes" id="UP000093226"/>
    </source>
</evidence>
<feature type="transmembrane region" description="Helical" evidence="1">
    <location>
        <begin position="14"/>
        <end position="33"/>
    </location>
</feature>
<dbReference type="Proteomes" id="UP000093226">
    <property type="component" value="Unassembled WGS sequence"/>
</dbReference>
<evidence type="ECO:0000256" key="1">
    <source>
        <dbReference type="SAM" id="Phobius"/>
    </source>
</evidence>
<accession>A0A1B9DPC8</accession>
<dbReference type="AlphaFoldDB" id="A0A1B9DPC8"/>
<proteinExistence type="predicted"/>
<organism evidence="3 5">
    <name type="scientific">Flavobacterium glycines</name>
    <dbReference type="NCBI Taxonomy" id="551990"/>
    <lineage>
        <taxon>Bacteria</taxon>
        <taxon>Pseudomonadati</taxon>
        <taxon>Bacteroidota</taxon>
        <taxon>Flavobacteriia</taxon>
        <taxon>Flavobacteriales</taxon>
        <taxon>Flavobacteriaceae</taxon>
        <taxon>Flavobacterium</taxon>
    </lineage>
</organism>
<dbReference type="EMBL" id="LVEO01000018">
    <property type="protein sequence ID" value="OCB71523.1"/>
    <property type="molecule type" value="Genomic_DNA"/>
</dbReference>
<protein>
    <submittedName>
        <fullName evidence="3">Uncharacterized protein</fullName>
    </submittedName>
</protein>
<gene>
    <name evidence="3" type="ORF">FBGL_09805</name>
    <name evidence="2" type="ORF">FGL01_12910</name>
    <name evidence="4" type="ORF">SAMN05192550_0408</name>
</gene>
<name>A0A1B9DPC8_9FLAO</name>
<dbReference type="Proteomes" id="UP000321579">
    <property type="component" value="Unassembled WGS sequence"/>
</dbReference>
<reference evidence="3" key="2">
    <citation type="submission" date="2016-03" db="EMBL/GenBank/DDBJ databases">
        <authorList>
            <person name="Ploux O."/>
        </authorList>
    </citation>
    <scope>NUCLEOTIDE SEQUENCE</scope>
    <source>
        <strain evidence="3">NBRC 105008</strain>
    </source>
</reference>
<keyword evidence="1" id="KW-0812">Transmembrane</keyword>
<feature type="transmembrane region" description="Helical" evidence="1">
    <location>
        <begin position="45"/>
        <end position="66"/>
    </location>
</feature>
<evidence type="ECO:0000313" key="6">
    <source>
        <dbReference type="Proteomes" id="UP000182367"/>
    </source>
</evidence>
<evidence type="ECO:0000313" key="7">
    <source>
        <dbReference type="Proteomes" id="UP000321579"/>
    </source>
</evidence>
<dbReference type="EMBL" id="FNEO01000001">
    <property type="protein sequence ID" value="SDI63563.1"/>
    <property type="molecule type" value="Genomic_DNA"/>
</dbReference>
<reference evidence="2 7" key="4">
    <citation type="submission" date="2019-07" db="EMBL/GenBank/DDBJ databases">
        <title>Whole genome shotgun sequence of Flavobacterium glycines NBRC 105008.</title>
        <authorList>
            <person name="Hosoyama A."/>
            <person name="Uohara A."/>
            <person name="Ohji S."/>
            <person name="Ichikawa N."/>
        </authorList>
    </citation>
    <scope>NUCLEOTIDE SEQUENCE [LARGE SCALE GENOMIC DNA]</scope>
    <source>
        <strain evidence="2 7">NBRC 105008</strain>
    </source>
</reference>
<reference evidence="5" key="1">
    <citation type="submission" date="2016-03" db="EMBL/GenBank/DDBJ databases">
        <title>Draft genome sequence of Paenibacillus glacialis DSM 22343.</title>
        <authorList>
            <person name="Shin S.-K."/>
            <person name="Yi H."/>
        </authorList>
    </citation>
    <scope>NUCLEOTIDE SEQUENCE [LARGE SCALE GENOMIC DNA]</scope>
    <source>
        <strain evidence="5">NBRC 105008</strain>
    </source>
</reference>
<keyword evidence="1" id="KW-1133">Transmembrane helix</keyword>